<organism evidence="1 2">
    <name type="scientific">Ponticaulis profundi</name>
    <dbReference type="NCBI Taxonomy" id="2665222"/>
    <lineage>
        <taxon>Bacteria</taxon>
        <taxon>Pseudomonadati</taxon>
        <taxon>Pseudomonadota</taxon>
        <taxon>Alphaproteobacteria</taxon>
        <taxon>Hyphomonadales</taxon>
        <taxon>Hyphomonadaceae</taxon>
        <taxon>Ponticaulis</taxon>
    </lineage>
</organism>
<evidence type="ECO:0000313" key="2">
    <source>
        <dbReference type="Proteomes" id="UP001596303"/>
    </source>
</evidence>
<protein>
    <submittedName>
        <fullName evidence="1">Uncharacterized protein</fullName>
    </submittedName>
</protein>
<dbReference type="Proteomes" id="UP001596303">
    <property type="component" value="Unassembled WGS sequence"/>
</dbReference>
<proteinExistence type="predicted"/>
<accession>A0ABW1SDU6</accession>
<keyword evidence="2" id="KW-1185">Reference proteome</keyword>
<dbReference type="EMBL" id="JBHSSW010000066">
    <property type="protein sequence ID" value="MFC6199599.1"/>
    <property type="molecule type" value="Genomic_DNA"/>
</dbReference>
<gene>
    <name evidence="1" type="ORF">ACFQDM_16075</name>
</gene>
<evidence type="ECO:0000313" key="1">
    <source>
        <dbReference type="EMBL" id="MFC6199599.1"/>
    </source>
</evidence>
<comment type="caution">
    <text evidence="1">The sequence shown here is derived from an EMBL/GenBank/DDBJ whole genome shotgun (WGS) entry which is preliminary data.</text>
</comment>
<sequence>MLADAWATALYAAGDDALPLANAHAIPALFQSAGHPPRHSEALKAYFD</sequence>
<reference evidence="2" key="1">
    <citation type="journal article" date="2019" name="Int. J. Syst. Evol. Microbiol.">
        <title>The Global Catalogue of Microorganisms (GCM) 10K type strain sequencing project: providing services to taxonomists for standard genome sequencing and annotation.</title>
        <authorList>
            <consortium name="The Broad Institute Genomics Platform"/>
            <consortium name="The Broad Institute Genome Sequencing Center for Infectious Disease"/>
            <person name="Wu L."/>
            <person name="Ma J."/>
        </authorList>
    </citation>
    <scope>NUCLEOTIDE SEQUENCE [LARGE SCALE GENOMIC DNA]</scope>
    <source>
        <strain evidence="2">CGMCC-1.15741</strain>
    </source>
</reference>
<name>A0ABW1SDU6_9PROT</name>
<dbReference type="RefSeq" id="WP_377380772.1">
    <property type="nucleotide sequence ID" value="NZ_JBHSSW010000066.1"/>
</dbReference>